<reference evidence="9 10" key="1">
    <citation type="submission" date="2019-12" db="EMBL/GenBank/DDBJ databases">
        <authorList>
            <person name="Huq M.A."/>
        </authorList>
    </citation>
    <scope>NUCLEOTIDE SEQUENCE [LARGE SCALE GENOMIC DNA]</scope>
    <source>
        <strain evidence="9 10">MAH-25</strain>
    </source>
</reference>
<proteinExistence type="predicted"/>
<feature type="region of interest" description="Disordered" evidence="6">
    <location>
        <begin position="1"/>
        <end position="27"/>
    </location>
</feature>
<evidence type="ECO:0000313" key="10">
    <source>
        <dbReference type="Proteomes" id="UP000469385"/>
    </source>
</evidence>
<evidence type="ECO:0000256" key="5">
    <source>
        <dbReference type="ARBA" id="ARBA00023136"/>
    </source>
</evidence>
<dbReference type="PANTHER" id="PTHR42709">
    <property type="entry name" value="ALKALINE PHOSPHATASE LIKE PROTEIN"/>
    <property type="match status" value="1"/>
</dbReference>
<protein>
    <recommendedName>
        <fullName evidence="8">VTT domain-containing protein</fullName>
    </recommendedName>
</protein>
<evidence type="ECO:0000256" key="2">
    <source>
        <dbReference type="ARBA" id="ARBA00022475"/>
    </source>
</evidence>
<name>A0A6N8IXD0_9BURK</name>
<keyword evidence="3 7" id="KW-0812">Transmembrane</keyword>
<dbReference type="InterPro" id="IPR032816">
    <property type="entry name" value="VTT_dom"/>
</dbReference>
<feature type="transmembrane region" description="Helical" evidence="7">
    <location>
        <begin position="168"/>
        <end position="187"/>
    </location>
</feature>
<evidence type="ECO:0000256" key="1">
    <source>
        <dbReference type="ARBA" id="ARBA00004651"/>
    </source>
</evidence>
<keyword evidence="2" id="KW-1003">Cell membrane</keyword>
<evidence type="ECO:0000256" key="4">
    <source>
        <dbReference type="ARBA" id="ARBA00022989"/>
    </source>
</evidence>
<keyword evidence="5 7" id="KW-0472">Membrane</keyword>
<dbReference type="AlphaFoldDB" id="A0A6N8IXD0"/>
<feature type="transmembrane region" description="Helical" evidence="7">
    <location>
        <begin position="45"/>
        <end position="63"/>
    </location>
</feature>
<accession>A0A6N8IXD0</accession>
<evidence type="ECO:0000256" key="6">
    <source>
        <dbReference type="SAM" id="MobiDB-lite"/>
    </source>
</evidence>
<feature type="compositionally biased region" description="Basic and acidic residues" evidence="6">
    <location>
        <begin position="1"/>
        <end position="23"/>
    </location>
</feature>
<comment type="caution">
    <text evidence="9">The sequence shown here is derived from an EMBL/GenBank/DDBJ whole genome shotgun (WGS) entry which is preliminary data.</text>
</comment>
<organism evidence="9 10">
    <name type="scientific">Ramlibacter pinisoli</name>
    <dbReference type="NCBI Taxonomy" id="2682844"/>
    <lineage>
        <taxon>Bacteria</taxon>
        <taxon>Pseudomonadati</taxon>
        <taxon>Pseudomonadota</taxon>
        <taxon>Betaproteobacteria</taxon>
        <taxon>Burkholderiales</taxon>
        <taxon>Comamonadaceae</taxon>
        <taxon>Ramlibacter</taxon>
    </lineage>
</organism>
<evidence type="ECO:0000259" key="8">
    <source>
        <dbReference type="Pfam" id="PF09335"/>
    </source>
</evidence>
<dbReference type="PANTHER" id="PTHR42709:SF6">
    <property type="entry name" value="UNDECAPRENYL PHOSPHATE TRANSPORTER A"/>
    <property type="match status" value="1"/>
</dbReference>
<comment type="subcellular location">
    <subcellularLocation>
        <location evidence="1">Cell membrane</location>
        <topology evidence="1">Multi-pass membrane protein</topology>
    </subcellularLocation>
</comment>
<evidence type="ECO:0000256" key="7">
    <source>
        <dbReference type="SAM" id="Phobius"/>
    </source>
</evidence>
<keyword evidence="10" id="KW-1185">Reference proteome</keyword>
<dbReference type="Proteomes" id="UP000469385">
    <property type="component" value="Unassembled WGS sequence"/>
</dbReference>
<evidence type="ECO:0000256" key="3">
    <source>
        <dbReference type="ARBA" id="ARBA00022692"/>
    </source>
</evidence>
<feature type="transmembrane region" description="Helical" evidence="7">
    <location>
        <begin position="207"/>
        <end position="225"/>
    </location>
</feature>
<dbReference type="InterPro" id="IPR051311">
    <property type="entry name" value="DedA_domain"/>
</dbReference>
<dbReference type="EMBL" id="WSEL01000009">
    <property type="protein sequence ID" value="MVQ31302.1"/>
    <property type="molecule type" value="Genomic_DNA"/>
</dbReference>
<keyword evidence="4 7" id="KW-1133">Transmembrane helix</keyword>
<evidence type="ECO:0000313" key="9">
    <source>
        <dbReference type="EMBL" id="MVQ31302.1"/>
    </source>
</evidence>
<feature type="domain" description="VTT" evidence="8">
    <location>
        <begin position="66"/>
        <end position="184"/>
    </location>
</feature>
<dbReference type="Pfam" id="PF09335">
    <property type="entry name" value="VTT_dom"/>
    <property type="match status" value="1"/>
</dbReference>
<sequence length="231" mass="25010">MKDPGSGHIVPDRGRVDPRRAGPRDNPGMLETVLGSLQALQGAPAYALVFAALAGSGFGLPINEDLLLLAAAALTLHGIMEPVPLAIVAWTGILLADTLVFHWGHRFGARLLRHRLAARALPPGRLEAMQARVRRWGPAALALVRFLPGLRSAVLFAAGSLKLRHRDLWLYDGLAGAVEIPLLVWTVRALGGQWQAVVGHLERWQSVLLPAVAVLVLVAVGWVLLARRRRR</sequence>
<gene>
    <name evidence="9" type="ORF">GON04_17735</name>
</gene>
<dbReference type="GO" id="GO:0005886">
    <property type="term" value="C:plasma membrane"/>
    <property type="evidence" value="ECO:0007669"/>
    <property type="project" value="UniProtKB-SubCell"/>
</dbReference>